<keyword evidence="3" id="KW-1185">Reference proteome</keyword>
<accession>A0ABQ5KT66</accession>
<dbReference type="EMBL" id="BQXS01010869">
    <property type="protein sequence ID" value="GKT34798.1"/>
    <property type="molecule type" value="Genomic_DNA"/>
</dbReference>
<reference evidence="2" key="1">
    <citation type="submission" date="2022-03" db="EMBL/GenBank/DDBJ databases">
        <title>Draft genome sequence of Aduncisulcus paluster, a free-living microaerophilic Fornicata.</title>
        <authorList>
            <person name="Yuyama I."/>
            <person name="Kume K."/>
            <person name="Tamura T."/>
            <person name="Inagaki Y."/>
            <person name="Hashimoto T."/>
        </authorList>
    </citation>
    <scope>NUCLEOTIDE SEQUENCE</scope>
    <source>
        <strain evidence="2">NY0171</strain>
    </source>
</reference>
<name>A0ABQ5KT66_9EUKA</name>
<sequence>MPFLPISFDKTFNIDSIEELYKHKHSDPTDEAPSLDDTPSSTSECPSSSDPKVIRSSIPKIIPNIHSGIVIDISPIESRMSVILGGSILQSESISIGVGLNHALIHCLCAKKEESSGCPCHKCCDVLSEMCVSGGPGFMISEEEERIRVLQLKEKKLQDSDSWREHPCHAKEGEEKEEGESALSSTRDDYIKQSSQDNAAPFTCFCDEIPPVLPILSDEQRETFCSILLHGFCTDCDCISCKRQCGGLLGALHRLSESSSLTDESLILLFQRIVVVGGIVGEYSQEIDPKTITLIQKSSKKEQQELIIQSQKHTLHHSLCSKLTQCLISSELSYLPPFLRDKLSIMSTYLTRTLRLEDCGFVSCSLLISSFYENEDDKKGKEKSGNLIDYCDNYLRLMSMDPIDTLTSVERAKMLAEKKLARAKKGRIRTKGKESHHSREHRYAEKYKGRK</sequence>
<protein>
    <submittedName>
        <fullName evidence="2">Uncharacterized protein</fullName>
    </submittedName>
</protein>
<dbReference type="Proteomes" id="UP001057375">
    <property type="component" value="Unassembled WGS sequence"/>
</dbReference>
<evidence type="ECO:0000256" key="1">
    <source>
        <dbReference type="SAM" id="MobiDB-lite"/>
    </source>
</evidence>
<proteinExistence type="predicted"/>
<comment type="caution">
    <text evidence="2">The sequence shown here is derived from an EMBL/GenBank/DDBJ whole genome shotgun (WGS) entry which is preliminary data.</text>
</comment>
<feature type="compositionally biased region" description="Basic and acidic residues" evidence="1">
    <location>
        <begin position="431"/>
        <end position="451"/>
    </location>
</feature>
<feature type="region of interest" description="Disordered" evidence="1">
    <location>
        <begin position="160"/>
        <end position="190"/>
    </location>
</feature>
<feature type="region of interest" description="Disordered" evidence="1">
    <location>
        <begin position="23"/>
        <end position="52"/>
    </location>
</feature>
<organism evidence="2 3">
    <name type="scientific">Aduncisulcus paluster</name>
    <dbReference type="NCBI Taxonomy" id="2918883"/>
    <lineage>
        <taxon>Eukaryota</taxon>
        <taxon>Metamonada</taxon>
        <taxon>Carpediemonas-like organisms</taxon>
        <taxon>Aduncisulcus</taxon>
    </lineage>
</organism>
<feature type="compositionally biased region" description="Basic and acidic residues" evidence="1">
    <location>
        <begin position="160"/>
        <end position="174"/>
    </location>
</feature>
<evidence type="ECO:0000313" key="2">
    <source>
        <dbReference type="EMBL" id="GKT34798.1"/>
    </source>
</evidence>
<feature type="compositionally biased region" description="Basic residues" evidence="1">
    <location>
        <begin position="421"/>
        <end position="430"/>
    </location>
</feature>
<gene>
    <name evidence="2" type="ORF">ADUPG1_008085</name>
</gene>
<feature type="compositionally biased region" description="Low complexity" evidence="1">
    <location>
        <begin position="36"/>
        <end position="51"/>
    </location>
</feature>
<feature type="region of interest" description="Disordered" evidence="1">
    <location>
        <begin position="421"/>
        <end position="451"/>
    </location>
</feature>
<evidence type="ECO:0000313" key="3">
    <source>
        <dbReference type="Proteomes" id="UP001057375"/>
    </source>
</evidence>